<accession>A0AA87SZ49</accession>
<evidence type="ECO:0000313" key="1">
    <source>
        <dbReference type="EMBL" id="EKS00187.1"/>
    </source>
</evidence>
<dbReference type="PANTHER" id="PTHR43861:SF6">
    <property type="entry name" value="METHYLTRANSFERASE TYPE 11"/>
    <property type="match status" value="1"/>
</dbReference>
<dbReference type="EMBL" id="AKWM02000039">
    <property type="protein sequence ID" value="EKS00187.1"/>
    <property type="molecule type" value="Genomic_DNA"/>
</dbReference>
<comment type="caution">
    <text evidence="1">The sequence shown here is derived from an EMBL/GenBank/DDBJ whole genome shotgun (WGS) entry which is preliminary data.</text>
</comment>
<dbReference type="PANTHER" id="PTHR43861">
    <property type="entry name" value="TRANS-ACONITATE 2-METHYLTRANSFERASE-RELATED"/>
    <property type="match status" value="1"/>
</dbReference>
<organism evidence="1 2">
    <name type="scientific">Leptospira mayottensis 200901122</name>
    <dbReference type="NCBI Taxonomy" id="1193010"/>
    <lineage>
        <taxon>Bacteria</taxon>
        <taxon>Pseudomonadati</taxon>
        <taxon>Spirochaetota</taxon>
        <taxon>Spirochaetia</taxon>
        <taxon>Leptospirales</taxon>
        <taxon>Leptospiraceae</taxon>
        <taxon>Leptospira</taxon>
    </lineage>
</organism>
<reference evidence="1 2" key="1">
    <citation type="journal article" date="2014" name="Int. J. Syst. Evol. Microbiol.">
        <title>Leptospira mayottensis sp. nov., a pathogenic species of the genus Leptospira isolated from humans.</title>
        <authorList>
            <person name="Bourhy P."/>
            <person name="Collet L."/>
            <person name="Brisse S."/>
            <person name="Picardeau M."/>
        </authorList>
    </citation>
    <scope>NUCLEOTIDE SEQUENCE [LARGE SCALE GENOMIC DNA]</scope>
    <source>
        <strain evidence="1 2">200901122</strain>
    </source>
</reference>
<sequence>MFKARIEKSNLKSLLLIIITLKACEGVYLQMKENEIRPKELLTQYLNLVELDSKKLDKAQFLTIDCPGCGSSKYRTHIQKNDFTYVLCQDCGSLFCNPRPFESILDRFYKTAESSRFWSEVFFPAVAESRREKLFRPKAKRIFEYFKKENFEPAEICDVGSGYGIFLEELRRYFVSSDVFGIEPSPTMAEISTKKGIETLNAVAEDSSEWSGRFDLVISSEVIEHVFSVSKFISSIFNLVKPNGYCLLTGLGYEGFDILTLQERSNSIFPPHHLNFMSIQGFELAFKNVGFSKVEVLTPGELDVDIVLNSGYKNEFLRVLKERGAKASSEFQSFLKKYKLSSHIWIFARK</sequence>
<proteinExistence type="predicted"/>
<name>A0AA87SZ49_9LEPT</name>
<dbReference type="SUPFAM" id="SSF53335">
    <property type="entry name" value="S-adenosyl-L-methionine-dependent methyltransferases"/>
    <property type="match status" value="1"/>
</dbReference>
<keyword evidence="1" id="KW-0689">Ribosomal protein</keyword>
<dbReference type="Gene3D" id="3.40.50.150">
    <property type="entry name" value="Vaccinia Virus protein VP39"/>
    <property type="match status" value="1"/>
</dbReference>
<dbReference type="Pfam" id="PF13489">
    <property type="entry name" value="Methyltransf_23"/>
    <property type="match status" value="1"/>
</dbReference>
<dbReference type="GO" id="GO:0005840">
    <property type="term" value="C:ribosome"/>
    <property type="evidence" value="ECO:0007669"/>
    <property type="project" value="UniProtKB-KW"/>
</dbReference>
<dbReference type="AlphaFoldDB" id="A0AA87SZ49"/>
<keyword evidence="1" id="KW-0687">Ribonucleoprotein</keyword>
<dbReference type="CDD" id="cd02440">
    <property type="entry name" value="AdoMet_MTases"/>
    <property type="match status" value="1"/>
</dbReference>
<dbReference type="InterPro" id="IPR029063">
    <property type="entry name" value="SAM-dependent_MTases_sf"/>
</dbReference>
<gene>
    <name evidence="1" type="ORF">LEP1GSC125_2651</name>
</gene>
<evidence type="ECO:0000313" key="2">
    <source>
        <dbReference type="Proteomes" id="UP000001343"/>
    </source>
</evidence>
<dbReference type="Proteomes" id="UP000001343">
    <property type="component" value="Unassembled WGS sequence"/>
</dbReference>
<protein>
    <submittedName>
        <fullName evidence="1">Ribosomal protein S27</fullName>
    </submittedName>
</protein>